<dbReference type="RefSeq" id="WP_016340638.1">
    <property type="nucleotide sequence ID" value="NC_021284.1"/>
</dbReference>
<dbReference type="HOGENOM" id="CLU_055115_1_1_14"/>
<dbReference type="Gene3D" id="3.90.1200.10">
    <property type="match status" value="1"/>
</dbReference>
<reference evidence="1 2" key="1">
    <citation type="journal article" date="2013" name="Genome Biol. Evol.">
        <title>Complete genomes of two dipteran-associated spiroplasmas provided insights into the origin, dynamics, and impacts of viral invasion in spiroplasma.</title>
        <authorList>
            <person name="Ku C."/>
            <person name="Lo W.S."/>
            <person name="Chen L.L."/>
            <person name="Kuo C.H."/>
        </authorList>
    </citation>
    <scope>NUCLEOTIDE SEQUENCE [LARGE SCALE GENOMIC DNA]</scope>
    <source>
        <strain evidence="1">EA-1</strain>
    </source>
</reference>
<dbReference type="STRING" id="1276229.SSYRP_v1c03970"/>
<keyword evidence="1" id="KW-0808">Transferase</keyword>
<accession>R4UL58</accession>
<dbReference type="Pfam" id="PF01633">
    <property type="entry name" value="Choline_kinase"/>
    <property type="match status" value="1"/>
</dbReference>
<dbReference type="PANTHER" id="PTHR40086">
    <property type="entry name" value="PHOSPHOTRANSFERASE YTMP-RELATED"/>
    <property type="match status" value="1"/>
</dbReference>
<dbReference type="GO" id="GO:0016301">
    <property type="term" value="F:kinase activity"/>
    <property type="evidence" value="ECO:0007669"/>
    <property type="project" value="UniProtKB-KW"/>
</dbReference>
<dbReference type="PANTHER" id="PTHR40086:SF1">
    <property type="entry name" value="CELL CYCLE REGULATOR CCRZ"/>
    <property type="match status" value="1"/>
</dbReference>
<dbReference type="InterPro" id="IPR052077">
    <property type="entry name" value="CcrZ_PhaseVar_Mediator"/>
</dbReference>
<dbReference type="InterPro" id="IPR011009">
    <property type="entry name" value="Kinase-like_dom_sf"/>
</dbReference>
<dbReference type="EMBL" id="CP005078">
    <property type="protein sequence ID" value="AGM25991.1"/>
    <property type="molecule type" value="Genomic_DNA"/>
</dbReference>
<dbReference type="eggNOG" id="COG0510">
    <property type="taxonomic scope" value="Bacteria"/>
</dbReference>
<gene>
    <name evidence="1" type="ORF">SSYRP_v1c03970</name>
</gene>
<dbReference type="KEGG" id="ssyr:SSYRP_v1c03970"/>
<keyword evidence="1" id="KW-0418">Kinase</keyword>
<evidence type="ECO:0000313" key="2">
    <source>
        <dbReference type="Proteomes" id="UP000013963"/>
    </source>
</evidence>
<evidence type="ECO:0000313" key="1">
    <source>
        <dbReference type="EMBL" id="AGM25991.1"/>
    </source>
</evidence>
<protein>
    <submittedName>
        <fullName evidence="1">Putative choline kinase</fullName>
    </submittedName>
</protein>
<sequence>MKYKCWKKLALGITNQNYLTANNLFVRYSLPDTTFYLDHHNEIKVLEALKNVSWTIPIVDYGFEANNFYLVSPYLTNSTTINTNNLTPNLLKQASNLIKNLWAVKIANPVIFDPEQFLNNFKSKIKTPLVDLTSYEKTIDYQKLVTPAKDLVLCHNDLNPGNFLIHHDKMYLIDFEYAMYNDRLFDIGSFISETLTKPEDITLWLTFFDLNRQEKEKLAAWINYQNILWIYWATYMYQERQNRVFYDIVRAKYQKLKQEGQLF</sequence>
<dbReference type="Proteomes" id="UP000013963">
    <property type="component" value="Chromosome"/>
</dbReference>
<organism evidence="1 2">
    <name type="scientific">Spiroplasma syrphidicola EA-1</name>
    <dbReference type="NCBI Taxonomy" id="1276229"/>
    <lineage>
        <taxon>Bacteria</taxon>
        <taxon>Bacillati</taxon>
        <taxon>Mycoplasmatota</taxon>
        <taxon>Mollicutes</taxon>
        <taxon>Entomoplasmatales</taxon>
        <taxon>Spiroplasmataceae</taxon>
        <taxon>Spiroplasma</taxon>
    </lineage>
</organism>
<dbReference type="OrthoDB" id="9803871at2"/>
<keyword evidence="2" id="KW-1185">Reference proteome</keyword>
<dbReference type="AlphaFoldDB" id="R4UL58"/>
<name>R4UL58_9MOLU</name>
<dbReference type="SUPFAM" id="SSF56112">
    <property type="entry name" value="Protein kinase-like (PK-like)"/>
    <property type="match status" value="1"/>
</dbReference>
<proteinExistence type="predicted"/>
<dbReference type="PATRIC" id="fig|1276229.3.peg.395"/>